<accession>A0ABV3DD03</accession>
<keyword evidence="1" id="KW-1133">Transmembrane helix</keyword>
<keyword evidence="1" id="KW-0472">Membrane</keyword>
<keyword evidence="1" id="KW-0812">Transmembrane</keyword>
<reference evidence="2 3" key="1">
    <citation type="submission" date="2024-06" db="EMBL/GenBank/DDBJ databases">
        <title>The Natural Products Discovery Center: Release of the First 8490 Sequenced Strains for Exploring Actinobacteria Biosynthetic Diversity.</title>
        <authorList>
            <person name="Kalkreuter E."/>
            <person name="Kautsar S.A."/>
            <person name="Yang D."/>
            <person name="Bader C.D."/>
            <person name="Teijaro C.N."/>
            <person name="Fluegel L."/>
            <person name="Davis C.M."/>
            <person name="Simpson J.R."/>
            <person name="Lauterbach L."/>
            <person name="Steele A.D."/>
            <person name="Gui C."/>
            <person name="Meng S."/>
            <person name="Li G."/>
            <person name="Viehrig K."/>
            <person name="Ye F."/>
            <person name="Su P."/>
            <person name="Kiefer A.F."/>
            <person name="Nichols A."/>
            <person name="Cepeda A.J."/>
            <person name="Yan W."/>
            <person name="Fan B."/>
            <person name="Jiang Y."/>
            <person name="Adhikari A."/>
            <person name="Zheng C.-J."/>
            <person name="Schuster L."/>
            <person name="Cowan T.M."/>
            <person name="Smanski M.J."/>
            <person name="Chevrette M.G."/>
            <person name="De Carvalho L.P.S."/>
            <person name="Shen B."/>
        </authorList>
    </citation>
    <scope>NUCLEOTIDE SEQUENCE [LARGE SCALE GENOMIC DNA]</scope>
    <source>
        <strain evidence="2 3">NPDC048946</strain>
    </source>
</reference>
<dbReference type="RefSeq" id="WP_358351419.1">
    <property type="nucleotide sequence ID" value="NZ_JBEZFP010000016.1"/>
</dbReference>
<comment type="caution">
    <text evidence="2">The sequence shown here is derived from an EMBL/GenBank/DDBJ whole genome shotgun (WGS) entry which is preliminary data.</text>
</comment>
<organism evidence="2 3">
    <name type="scientific">Streptodolium elevatio</name>
    <dbReference type="NCBI Taxonomy" id="3157996"/>
    <lineage>
        <taxon>Bacteria</taxon>
        <taxon>Bacillati</taxon>
        <taxon>Actinomycetota</taxon>
        <taxon>Actinomycetes</taxon>
        <taxon>Kitasatosporales</taxon>
        <taxon>Streptomycetaceae</taxon>
        <taxon>Streptodolium</taxon>
    </lineage>
</organism>
<gene>
    <name evidence="2" type="ORF">AB0C36_08970</name>
</gene>
<feature type="transmembrane region" description="Helical" evidence="1">
    <location>
        <begin position="238"/>
        <end position="260"/>
    </location>
</feature>
<proteinExistence type="predicted"/>
<evidence type="ECO:0000313" key="3">
    <source>
        <dbReference type="Proteomes" id="UP001551482"/>
    </source>
</evidence>
<evidence type="ECO:0000313" key="2">
    <source>
        <dbReference type="EMBL" id="MEU8133625.1"/>
    </source>
</evidence>
<protein>
    <submittedName>
        <fullName evidence="2">Uncharacterized protein</fullName>
    </submittedName>
</protein>
<name>A0ABV3DD03_9ACTN</name>
<keyword evidence="3" id="KW-1185">Reference proteome</keyword>
<sequence>MSRTRAAAVLAALVAVLVVGPVVGPAVGPGVGTAAGAVGGSDAPARPNLLPADDDMHECAGRDDSFFVPEDTAGSRFLWYCRNGKQGSGFRPTTRESDWVNDKDDDMSLGRWAARNGSPDGSVDFAKLRDEPCDTFRGGNGLERRQCLNLHGLRTERAQGVCTQWRKLIDDLSRSDPQNVPPYNDAQDGAVISQCDTDNPVLTGAYRVKPRMDSNQYSRTDFSAPPGVTKPLGELLSVGTWIALSASVVGILISAGRLALARSRGVGETAQGAFVVLAASVLAGSSTALAQFFLFA</sequence>
<evidence type="ECO:0000256" key="1">
    <source>
        <dbReference type="SAM" id="Phobius"/>
    </source>
</evidence>
<dbReference type="Proteomes" id="UP001551482">
    <property type="component" value="Unassembled WGS sequence"/>
</dbReference>
<feature type="transmembrane region" description="Helical" evidence="1">
    <location>
        <begin position="272"/>
        <end position="294"/>
    </location>
</feature>
<dbReference type="EMBL" id="JBEZFP010000016">
    <property type="protein sequence ID" value="MEU8133625.1"/>
    <property type="molecule type" value="Genomic_DNA"/>
</dbReference>